<dbReference type="EMBL" id="JASCZI010272896">
    <property type="protein sequence ID" value="MED6223769.1"/>
    <property type="molecule type" value="Genomic_DNA"/>
</dbReference>
<protein>
    <submittedName>
        <fullName evidence="1">Uncharacterized protein</fullName>
    </submittedName>
</protein>
<proteinExistence type="predicted"/>
<organism evidence="1 2">
    <name type="scientific">Stylosanthes scabra</name>
    <dbReference type="NCBI Taxonomy" id="79078"/>
    <lineage>
        <taxon>Eukaryota</taxon>
        <taxon>Viridiplantae</taxon>
        <taxon>Streptophyta</taxon>
        <taxon>Embryophyta</taxon>
        <taxon>Tracheophyta</taxon>
        <taxon>Spermatophyta</taxon>
        <taxon>Magnoliopsida</taxon>
        <taxon>eudicotyledons</taxon>
        <taxon>Gunneridae</taxon>
        <taxon>Pentapetalae</taxon>
        <taxon>rosids</taxon>
        <taxon>fabids</taxon>
        <taxon>Fabales</taxon>
        <taxon>Fabaceae</taxon>
        <taxon>Papilionoideae</taxon>
        <taxon>50 kb inversion clade</taxon>
        <taxon>dalbergioids sensu lato</taxon>
        <taxon>Dalbergieae</taxon>
        <taxon>Pterocarpus clade</taxon>
        <taxon>Stylosanthes</taxon>
    </lineage>
</organism>
<keyword evidence="2" id="KW-1185">Reference proteome</keyword>
<name>A0ABU6ZP82_9FABA</name>
<gene>
    <name evidence="1" type="ORF">PIB30_077283</name>
</gene>
<evidence type="ECO:0000313" key="1">
    <source>
        <dbReference type="EMBL" id="MED6223769.1"/>
    </source>
</evidence>
<comment type="caution">
    <text evidence="1">The sequence shown here is derived from an EMBL/GenBank/DDBJ whole genome shotgun (WGS) entry which is preliminary data.</text>
</comment>
<dbReference type="Proteomes" id="UP001341840">
    <property type="component" value="Unassembled WGS sequence"/>
</dbReference>
<sequence>MLRSRWSGPFTILKVSQYGHVEIQNDKDGTKFTMNGQRLKEYLGGAMASSSNAARKRRGKAIAHEDDDFDALRFKSPFHQCFFNSHVASKPIIPDTRFNLEEGQYPHIQQQIELRGWKRLNKPKKRISQTIIR</sequence>
<evidence type="ECO:0000313" key="2">
    <source>
        <dbReference type="Proteomes" id="UP001341840"/>
    </source>
</evidence>
<accession>A0ABU6ZP82</accession>
<reference evidence="1 2" key="1">
    <citation type="journal article" date="2023" name="Plants (Basel)">
        <title>Bridging the Gap: Combining Genomics and Transcriptomics Approaches to Understand Stylosanthes scabra, an Orphan Legume from the Brazilian Caatinga.</title>
        <authorList>
            <person name="Ferreira-Neto J.R.C."/>
            <person name="da Silva M.D."/>
            <person name="Binneck E."/>
            <person name="de Melo N.F."/>
            <person name="da Silva R.H."/>
            <person name="de Melo A.L.T.M."/>
            <person name="Pandolfi V."/>
            <person name="Bustamante F.O."/>
            <person name="Brasileiro-Vidal A.C."/>
            <person name="Benko-Iseppon A.M."/>
        </authorList>
    </citation>
    <scope>NUCLEOTIDE SEQUENCE [LARGE SCALE GENOMIC DNA]</scope>
    <source>
        <tissue evidence="1">Leaves</tissue>
    </source>
</reference>